<name>A0A9P7AQ05_9AGAM</name>
<evidence type="ECO:0000256" key="5">
    <source>
        <dbReference type="ARBA" id="ARBA00023157"/>
    </source>
</evidence>
<feature type="chain" id="PRO_5040539323" description="Hydrophobin" evidence="6">
    <location>
        <begin position="18"/>
        <end position="115"/>
    </location>
</feature>
<dbReference type="Proteomes" id="UP000807769">
    <property type="component" value="Unassembled WGS sequence"/>
</dbReference>
<proteinExistence type="inferred from homology"/>
<comment type="caution">
    <text evidence="7">The sequence shown here is derived from an EMBL/GenBank/DDBJ whole genome shotgun (WGS) entry which is preliminary data.</text>
</comment>
<comment type="similarity">
    <text evidence="2 6">Belongs to the fungal hydrophobin family.</text>
</comment>
<gene>
    <name evidence="7" type="ORF">BJ212DRAFT_1292168</name>
</gene>
<evidence type="ECO:0000256" key="1">
    <source>
        <dbReference type="ARBA" id="ARBA00004191"/>
    </source>
</evidence>
<reference evidence="7" key="1">
    <citation type="journal article" date="2020" name="New Phytol.">
        <title>Comparative genomics reveals dynamic genome evolution in host specialist ectomycorrhizal fungi.</title>
        <authorList>
            <person name="Lofgren L.A."/>
            <person name="Nguyen N.H."/>
            <person name="Vilgalys R."/>
            <person name="Ruytinx J."/>
            <person name="Liao H.L."/>
            <person name="Branco S."/>
            <person name="Kuo A."/>
            <person name="LaButti K."/>
            <person name="Lipzen A."/>
            <person name="Andreopoulos W."/>
            <person name="Pangilinan J."/>
            <person name="Riley R."/>
            <person name="Hundley H."/>
            <person name="Na H."/>
            <person name="Barry K."/>
            <person name="Grigoriev I.V."/>
            <person name="Stajich J.E."/>
            <person name="Kennedy P.G."/>
        </authorList>
    </citation>
    <scope>NUCLEOTIDE SEQUENCE</scope>
    <source>
        <strain evidence="7">MN1</strain>
    </source>
</reference>
<protein>
    <recommendedName>
        <fullName evidence="6">Hydrophobin</fullName>
    </recommendedName>
</protein>
<dbReference type="EMBL" id="JABBWG010000397">
    <property type="protein sequence ID" value="KAG1794065.1"/>
    <property type="molecule type" value="Genomic_DNA"/>
</dbReference>
<dbReference type="OrthoDB" id="4225815at2759"/>
<sequence length="115" mass="12207">MFVRLLSIASLCFLAIANPLVRRQASNQCDTGNIQCCKETQTVDEYNKNATAHGTIPIDMNILGRVGLSCTPISVIGTGAGATCSQEPLCCSNNQYLPFQSGLINIGCTPININA</sequence>
<keyword evidence="8" id="KW-1185">Reference proteome</keyword>
<dbReference type="GO" id="GO:0009277">
    <property type="term" value="C:fungal-type cell wall"/>
    <property type="evidence" value="ECO:0007669"/>
    <property type="project" value="InterPro"/>
</dbReference>
<evidence type="ECO:0000256" key="4">
    <source>
        <dbReference type="ARBA" id="ARBA00022525"/>
    </source>
</evidence>
<evidence type="ECO:0000256" key="2">
    <source>
        <dbReference type="ARBA" id="ARBA00010446"/>
    </source>
</evidence>
<feature type="signal peptide" evidence="6">
    <location>
        <begin position="1"/>
        <end position="17"/>
    </location>
</feature>
<comment type="subcellular location">
    <subcellularLocation>
        <location evidence="1 6">Secreted</location>
        <location evidence="1 6">Cell wall</location>
    </subcellularLocation>
</comment>
<dbReference type="GeneID" id="64626152"/>
<keyword evidence="4 6" id="KW-0964">Secreted</keyword>
<evidence type="ECO:0000313" key="7">
    <source>
        <dbReference type="EMBL" id="KAG1794065.1"/>
    </source>
</evidence>
<dbReference type="GO" id="GO:0005199">
    <property type="term" value="F:structural constituent of cell wall"/>
    <property type="evidence" value="ECO:0007669"/>
    <property type="project" value="InterPro"/>
</dbReference>
<dbReference type="CDD" id="cd23507">
    <property type="entry name" value="hydrophobin_I"/>
    <property type="match status" value="1"/>
</dbReference>
<dbReference type="Pfam" id="PF01185">
    <property type="entry name" value="Hydrophobin"/>
    <property type="match status" value="1"/>
</dbReference>
<keyword evidence="5 6" id="KW-1015">Disulfide bond</keyword>
<accession>A0A9P7AQ05</accession>
<evidence type="ECO:0000256" key="6">
    <source>
        <dbReference type="RuleBase" id="RU365009"/>
    </source>
</evidence>
<keyword evidence="3 6" id="KW-0134">Cell wall</keyword>
<evidence type="ECO:0000313" key="8">
    <source>
        <dbReference type="Proteomes" id="UP000807769"/>
    </source>
</evidence>
<dbReference type="InterPro" id="IPR001338">
    <property type="entry name" value="Class_I_Hydrophobin"/>
</dbReference>
<keyword evidence="6" id="KW-0732">Signal</keyword>
<dbReference type="AlphaFoldDB" id="A0A9P7AQ05"/>
<dbReference type="SMART" id="SM00075">
    <property type="entry name" value="HYDRO"/>
    <property type="match status" value="1"/>
</dbReference>
<evidence type="ECO:0000256" key="3">
    <source>
        <dbReference type="ARBA" id="ARBA00022512"/>
    </source>
</evidence>
<dbReference type="RefSeq" id="XP_041185082.1">
    <property type="nucleotide sequence ID" value="XM_041332135.1"/>
</dbReference>
<organism evidence="7 8">
    <name type="scientific">Suillus subaureus</name>
    <dbReference type="NCBI Taxonomy" id="48587"/>
    <lineage>
        <taxon>Eukaryota</taxon>
        <taxon>Fungi</taxon>
        <taxon>Dikarya</taxon>
        <taxon>Basidiomycota</taxon>
        <taxon>Agaricomycotina</taxon>
        <taxon>Agaricomycetes</taxon>
        <taxon>Agaricomycetidae</taxon>
        <taxon>Boletales</taxon>
        <taxon>Suillineae</taxon>
        <taxon>Suillaceae</taxon>
        <taxon>Suillus</taxon>
    </lineage>
</organism>